<accession>A0A256ISZ8</accession>
<reference evidence="5" key="4">
    <citation type="submission" date="2019-01" db="EMBL/GenBank/DDBJ databases">
        <title>Complete genome of Halorubrum ezzemoulense strain FB21.</title>
        <authorList>
            <person name="Feng Y."/>
            <person name="Louyakis A.S."/>
            <person name="Papke R.T."/>
            <person name="Gogarten J.P."/>
        </authorList>
    </citation>
    <scope>NUCLEOTIDE SEQUENCE [LARGE SCALE GENOMIC DNA]</scope>
    <source>
        <strain evidence="5">Fb21</strain>
        <plasmid evidence="5">megaPlasmid</plasmid>
    </source>
</reference>
<dbReference type="GeneID" id="301361489"/>
<reference evidence="2" key="2">
    <citation type="submission" date="2017-05" db="EMBL/GenBank/DDBJ databases">
        <authorList>
            <person name="Song R."/>
            <person name="Chenine A.L."/>
            <person name="Ruprecht R.M."/>
        </authorList>
    </citation>
    <scope>NUCLEOTIDE SEQUENCE</scope>
    <source>
        <strain evidence="2">LD3</strain>
    </source>
</reference>
<keyword evidence="3" id="KW-0614">Plasmid</keyword>
<sequence length="70" mass="7203">MSDNSDDTGGERVVFAMLVGVTFGAALGTTVLQDITQGIVAGVVVGTLAALVFPAWTGRLYETVTDKLGE</sequence>
<dbReference type="Proteomes" id="UP000293073">
    <property type="component" value="Plasmid megaplasmid"/>
</dbReference>
<dbReference type="EMBL" id="NHOW01000138">
    <property type="protein sequence ID" value="OYR59674.1"/>
    <property type="molecule type" value="Genomic_DNA"/>
</dbReference>
<organism evidence="2 4">
    <name type="scientific">Halorubrum ezzemoulense</name>
    <name type="common">Halorubrum chaoviator</name>
    <dbReference type="NCBI Taxonomy" id="337243"/>
    <lineage>
        <taxon>Archaea</taxon>
        <taxon>Methanobacteriati</taxon>
        <taxon>Methanobacteriota</taxon>
        <taxon>Stenosarchaea group</taxon>
        <taxon>Halobacteria</taxon>
        <taxon>Halobacteriales</taxon>
        <taxon>Haloferacaceae</taxon>
        <taxon>Halorubrum</taxon>
    </lineage>
</organism>
<evidence type="ECO:0000256" key="1">
    <source>
        <dbReference type="SAM" id="Phobius"/>
    </source>
</evidence>
<dbReference type="Proteomes" id="UP000216409">
    <property type="component" value="Unassembled WGS sequence"/>
</dbReference>
<name>A0A256ISZ8_HALEZ</name>
<evidence type="ECO:0000313" key="4">
    <source>
        <dbReference type="Proteomes" id="UP000216409"/>
    </source>
</evidence>
<dbReference type="AlphaFoldDB" id="A0A256ISZ8"/>
<evidence type="ECO:0000313" key="2">
    <source>
        <dbReference type="EMBL" id="OYR59674.1"/>
    </source>
</evidence>
<evidence type="ECO:0000313" key="3">
    <source>
        <dbReference type="EMBL" id="QAY21612.1"/>
    </source>
</evidence>
<feature type="transmembrane region" description="Helical" evidence="1">
    <location>
        <begin position="39"/>
        <end position="57"/>
    </location>
</feature>
<reference evidence="2 4" key="1">
    <citation type="journal article" date="2014" name="Front. Microbiol.">
        <title>Population and genomic analysis of the genus Halorubrum.</title>
        <authorList>
            <person name="Fullmer M.S."/>
            <person name="Soucy S.M."/>
            <person name="Swithers K.S."/>
            <person name="Makkay A.M."/>
            <person name="Wheeler R."/>
            <person name="Ventosa A."/>
            <person name="Gogarten J.P."/>
            <person name="Papke R.T."/>
        </authorList>
    </citation>
    <scope>NUCLEOTIDE SEQUENCE [LARGE SCALE GENOMIC DNA]</scope>
    <source>
        <strain evidence="2 4">LD3</strain>
    </source>
</reference>
<dbReference type="KEGG" id="hezz:EO776_16695"/>
<dbReference type="EMBL" id="CP034941">
    <property type="protein sequence ID" value="QAY21612.1"/>
    <property type="molecule type" value="Genomic_DNA"/>
</dbReference>
<reference evidence="3" key="3">
    <citation type="journal article" date="2019" name="Microbiol. Resour. Announc.">
        <title>Complete Genome Sequence of Halorubrum ezzemoulense Strain Fb21.</title>
        <authorList>
            <person name="Feng Y."/>
            <person name="Louyakis A.S."/>
            <person name="Makkay A.M."/>
            <person name="Guerrero R.O."/>
            <person name="Papke R.T."/>
            <person name="Gogarten J.P."/>
        </authorList>
    </citation>
    <scope>NUCLEOTIDE SEQUENCE</scope>
    <source>
        <strain evidence="3">Fb21</strain>
        <plasmid evidence="3">megaplasmid</plasmid>
    </source>
</reference>
<geneLocation type="plasmid" evidence="3">
    <name>megaplasmid</name>
</geneLocation>
<keyword evidence="1" id="KW-0812">Transmembrane</keyword>
<gene>
    <name evidence="2" type="ORF">DJ83_12130</name>
    <name evidence="3" type="ORF">EO776_16695</name>
</gene>
<dbReference type="RefSeq" id="WP_094580239.1">
    <property type="nucleotide sequence ID" value="NZ_CP034941.1"/>
</dbReference>
<evidence type="ECO:0000313" key="5">
    <source>
        <dbReference type="Proteomes" id="UP000293073"/>
    </source>
</evidence>
<keyword evidence="1" id="KW-0472">Membrane</keyword>
<keyword evidence="1" id="KW-1133">Transmembrane helix</keyword>
<geneLocation type="plasmid" evidence="5">
    <name>megaPlasmid</name>
</geneLocation>
<proteinExistence type="predicted"/>
<protein>
    <submittedName>
        <fullName evidence="2">Uncharacterized protein</fullName>
    </submittedName>
</protein>
<feature type="transmembrane region" description="Helical" evidence="1">
    <location>
        <begin position="12"/>
        <end position="32"/>
    </location>
</feature>